<dbReference type="FunFam" id="3.90.70.80:FF:000009">
    <property type="entry name" value="OTU domain-containing protein 3"/>
    <property type="match status" value="1"/>
</dbReference>
<organism evidence="4 5">
    <name type="scientific">Asparagus officinalis</name>
    <name type="common">Garden asparagus</name>
    <dbReference type="NCBI Taxonomy" id="4686"/>
    <lineage>
        <taxon>Eukaryota</taxon>
        <taxon>Viridiplantae</taxon>
        <taxon>Streptophyta</taxon>
        <taxon>Embryophyta</taxon>
        <taxon>Tracheophyta</taxon>
        <taxon>Spermatophyta</taxon>
        <taxon>Magnoliopsida</taxon>
        <taxon>Liliopsida</taxon>
        <taxon>Asparagales</taxon>
        <taxon>Asparagaceae</taxon>
        <taxon>Asparagoideae</taxon>
        <taxon>Asparagus</taxon>
    </lineage>
</organism>
<sequence length="381" mass="42159">MKQKKSKPKKPQTKNSKHGKQADLAQFRSQLDDLGLKIIQVTADGNCFFRAIADQLEGNEEEHAKYRNTVVQYILTHREDFEPFIEDEVPFDEYCKSMEKDGTWAGNLELQAASLVTRRNICIHQANSPRWYISNFSGGETTMIHLSYHDGEHYNSIRLVDDACEGPSKPIIIKVDANISVVDHKRKDASNGSKVSSHRNGFDSGSVKLVMAGTGCANMKKVEQILQEVNGDADAAIEFLIAEQQADVNADESDGIPCQTIGDDKNGNDENDNSERPEVSTGDAKCEHNHSRGDFQSVQCHSNDKEEETNEECSCGSKKKYKACCGSTVGKSSKAPIISSTNRRPARKGKKEIKRTKKKEATRGIQKCQSGILTDVGALCI</sequence>
<dbReference type="Proteomes" id="UP000243459">
    <property type="component" value="Unassembled WGS sequence"/>
</dbReference>
<dbReference type="OMA" id="KPSCNLA"/>
<dbReference type="PANTHER" id="PTHR12419">
    <property type="entry name" value="OTU DOMAIN CONTAINING PROTEIN"/>
    <property type="match status" value="1"/>
</dbReference>
<feature type="compositionally biased region" description="Basic residues" evidence="2">
    <location>
        <begin position="1"/>
        <end position="19"/>
    </location>
</feature>
<feature type="compositionally biased region" description="Basic and acidic residues" evidence="2">
    <location>
        <begin position="262"/>
        <end position="290"/>
    </location>
</feature>
<dbReference type="AlphaFoldDB" id="A0A1R3L5Z8"/>
<evidence type="ECO:0000259" key="3">
    <source>
        <dbReference type="PROSITE" id="PS50802"/>
    </source>
</evidence>
<evidence type="ECO:0000256" key="1">
    <source>
        <dbReference type="ARBA" id="ARBA00010407"/>
    </source>
</evidence>
<protein>
    <recommendedName>
        <fullName evidence="3">OTU domain-containing protein</fullName>
    </recommendedName>
</protein>
<gene>
    <name evidence="4" type="ORF">A4U43_UnF8250</name>
</gene>
<dbReference type="Gene3D" id="3.10.450.50">
    <property type="match status" value="1"/>
</dbReference>
<dbReference type="PANTHER" id="PTHR12419:SF7">
    <property type="entry name" value="OTU DOMAIN-CONTAINING PROTEIN 3"/>
    <property type="match status" value="1"/>
</dbReference>
<dbReference type="Gene3D" id="3.90.70.80">
    <property type="match status" value="1"/>
</dbReference>
<reference evidence="5" key="1">
    <citation type="journal article" date="2017" name="Nat. Commun.">
        <title>The asparagus genome sheds light on the origin and evolution of a young Y chromosome.</title>
        <authorList>
            <person name="Harkess A."/>
            <person name="Zhou J."/>
            <person name="Xu C."/>
            <person name="Bowers J.E."/>
            <person name="Van der Hulst R."/>
            <person name="Ayyampalayam S."/>
            <person name="Mercati F."/>
            <person name="Riccardi P."/>
            <person name="McKain M.R."/>
            <person name="Kakrana A."/>
            <person name="Tang H."/>
            <person name="Ray J."/>
            <person name="Groenendijk J."/>
            <person name="Arikit S."/>
            <person name="Mathioni S.M."/>
            <person name="Nakano M."/>
            <person name="Shan H."/>
            <person name="Telgmann-Rauber A."/>
            <person name="Kanno A."/>
            <person name="Yue Z."/>
            <person name="Chen H."/>
            <person name="Li W."/>
            <person name="Chen Y."/>
            <person name="Xu X."/>
            <person name="Zhang Y."/>
            <person name="Luo S."/>
            <person name="Chen H."/>
            <person name="Gao J."/>
            <person name="Mao Z."/>
            <person name="Pires J.C."/>
            <person name="Luo M."/>
            <person name="Kudrna D."/>
            <person name="Wing R.A."/>
            <person name="Meyers B.C."/>
            <person name="Yi K."/>
            <person name="Kong H."/>
            <person name="Lavrijsen P."/>
            <person name="Sunseri F."/>
            <person name="Falavigna A."/>
            <person name="Ye Y."/>
            <person name="Leebens-Mack J.H."/>
            <person name="Chen G."/>
        </authorList>
    </citation>
    <scope>NUCLEOTIDE SEQUENCE [LARGE SCALE GENOMIC DNA]</scope>
    <source>
        <strain evidence="5">cv. DH0086</strain>
    </source>
</reference>
<feature type="compositionally biased region" description="Basic residues" evidence="2">
    <location>
        <begin position="344"/>
        <end position="360"/>
    </location>
</feature>
<dbReference type="Pfam" id="PF02338">
    <property type="entry name" value="OTU"/>
    <property type="match status" value="1"/>
</dbReference>
<dbReference type="PROSITE" id="PS50802">
    <property type="entry name" value="OTU"/>
    <property type="match status" value="1"/>
</dbReference>
<feature type="region of interest" description="Disordered" evidence="2">
    <location>
        <begin position="251"/>
        <end position="290"/>
    </location>
</feature>
<dbReference type="GO" id="GO:0004843">
    <property type="term" value="F:cysteine-type deubiquitinase activity"/>
    <property type="evidence" value="ECO:0007669"/>
    <property type="project" value="TreeGrafter"/>
</dbReference>
<dbReference type="SUPFAM" id="SSF103642">
    <property type="entry name" value="Sec-C motif"/>
    <property type="match status" value="1"/>
</dbReference>
<feature type="region of interest" description="Disordered" evidence="2">
    <location>
        <begin position="327"/>
        <end position="363"/>
    </location>
</feature>
<evidence type="ECO:0000313" key="5">
    <source>
        <dbReference type="Proteomes" id="UP000243459"/>
    </source>
</evidence>
<feature type="region of interest" description="Disordered" evidence="2">
    <location>
        <begin position="1"/>
        <end position="22"/>
    </location>
</feature>
<dbReference type="SUPFAM" id="SSF54001">
    <property type="entry name" value="Cysteine proteinases"/>
    <property type="match status" value="1"/>
</dbReference>
<dbReference type="InterPro" id="IPR038765">
    <property type="entry name" value="Papain-like_cys_pep_sf"/>
</dbReference>
<keyword evidence="5" id="KW-1185">Reference proteome</keyword>
<evidence type="ECO:0000313" key="4">
    <source>
        <dbReference type="EMBL" id="ONK55042.1"/>
    </source>
</evidence>
<name>A0A1R3L5Z8_ASPOF</name>
<evidence type="ECO:0000256" key="2">
    <source>
        <dbReference type="SAM" id="MobiDB-lite"/>
    </source>
</evidence>
<feature type="domain" description="OTU" evidence="3">
    <location>
        <begin position="36"/>
        <end position="160"/>
    </location>
</feature>
<dbReference type="InterPro" id="IPR050704">
    <property type="entry name" value="Peptidase_C85-like"/>
</dbReference>
<comment type="similarity">
    <text evidence="1">Belongs to the peptidase C85 family.</text>
</comment>
<dbReference type="InterPro" id="IPR003323">
    <property type="entry name" value="OTU_dom"/>
</dbReference>
<dbReference type="EMBL" id="KV863830">
    <property type="protein sequence ID" value="ONK55042.1"/>
    <property type="molecule type" value="Genomic_DNA"/>
</dbReference>
<dbReference type="CDD" id="cd22771">
    <property type="entry name" value="OTU_plant_OTU7-like"/>
    <property type="match status" value="1"/>
</dbReference>
<proteinExistence type="inferred from homology"/>
<dbReference type="GO" id="GO:0016579">
    <property type="term" value="P:protein deubiquitination"/>
    <property type="evidence" value="ECO:0007669"/>
    <property type="project" value="TreeGrafter"/>
</dbReference>
<accession>A0A1R3L5Z8</accession>
<dbReference type="Gramene" id="ONK55042">
    <property type="protein sequence ID" value="ONK55042"/>
    <property type="gene ID" value="A4U43_UnF8250"/>
</dbReference>